<sequence>MSDPRRENRHLLWQLLAMAAGSFGFGFALVPLYNVLCSVTGYGDQSKLLERAVGVERPDVTRTVTVEFLGDVASSGTFEFRPVVRTVEVHPGQLYTAQFYAHNLTGRDTVAQAVPNIAPSEVAAYFHKTECFCFSPQHFRLNEGRDMPVRFFIDPALPRHIDLITLAYTFYDESSRVSRR</sequence>
<dbReference type="PIRSF" id="PIRSF005413">
    <property type="entry name" value="COX11"/>
    <property type="match status" value="1"/>
</dbReference>
<dbReference type="AlphaFoldDB" id="A0A537KAF4"/>
<dbReference type="PANTHER" id="PTHR21320:SF3">
    <property type="entry name" value="CYTOCHROME C OXIDASE ASSEMBLY PROTEIN COX11, MITOCHONDRIAL-RELATED"/>
    <property type="match status" value="1"/>
</dbReference>
<dbReference type="SUPFAM" id="SSF110111">
    <property type="entry name" value="Ctag/Cox11"/>
    <property type="match status" value="1"/>
</dbReference>
<dbReference type="Pfam" id="PF04442">
    <property type="entry name" value="CtaG_Cox11"/>
    <property type="match status" value="1"/>
</dbReference>
<evidence type="ECO:0000256" key="5">
    <source>
        <dbReference type="ARBA" id="ARBA00022692"/>
    </source>
</evidence>
<dbReference type="NCBIfam" id="NF003465">
    <property type="entry name" value="PRK05089.1"/>
    <property type="match status" value="1"/>
</dbReference>
<evidence type="ECO:0000256" key="8">
    <source>
        <dbReference type="ARBA" id="ARBA00023136"/>
    </source>
</evidence>
<feature type="transmembrane region" description="Helical" evidence="9">
    <location>
        <begin position="12"/>
        <end position="33"/>
    </location>
</feature>
<dbReference type="PANTHER" id="PTHR21320">
    <property type="entry name" value="CYTOCHROME C OXIDASE ASSEMBLY PROTEIN COX11-RELATED"/>
    <property type="match status" value="1"/>
</dbReference>
<accession>A0A537KAF4</accession>
<evidence type="ECO:0000256" key="6">
    <source>
        <dbReference type="ARBA" id="ARBA00022989"/>
    </source>
</evidence>
<keyword evidence="5 9" id="KW-0812">Transmembrane</keyword>
<keyword evidence="6 9" id="KW-1133">Transmembrane helix</keyword>
<dbReference type="InterPro" id="IPR007533">
    <property type="entry name" value="Cyt_c_oxidase_assmbl_CtaG"/>
</dbReference>
<keyword evidence="8 9" id="KW-0472">Membrane</keyword>
<protein>
    <recommendedName>
        <fullName evidence="4">Cytochrome c oxidase assembly protein CtaG</fullName>
    </recommendedName>
</protein>
<evidence type="ECO:0000256" key="4">
    <source>
        <dbReference type="ARBA" id="ARBA00015384"/>
    </source>
</evidence>
<evidence type="ECO:0000256" key="3">
    <source>
        <dbReference type="ARBA" id="ARBA00009620"/>
    </source>
</evidence>
<comment type="caution">
    <text evidence="10">The sequence shown here is derived from an EMBL/GenBank/DDBJ whole genome shotgun (WGS) entry which is preliminary data.</text>
</comment>
<comment type="similarity">
    <text evidence="3">Belongs to the COX11/CtaG family.</text>
</comment>
<dbReference type="InterPro" id="IPR023471">
    <property type="entry name" value="CtaG/Cox11_dom_sf"/>
</dbReference>
<keyword evidence="7" id="KW-0186">Copper</keyword>
<organism evidence="10 11">
    <name type="scientific">Candidatus Segetimicrobium genomatis</name>
    <dbReference type="NCBI Taxonomy" id="2569760"/>
    <lineage>
        <taxon>Bacteria</taxon>
        <taxon>Bacillati</taxon>
        <taxon>Candidatus Sysuimicrobiota</taxon>
        <taxon>Candidatus Sysuimicrobiia</taxon>
        <taxon>Candidatus Sysuimicrobiales</taxon>
        <taxon>Candidatus Segetimicrobiaceae</taxon>
        <taxon>Candidatus Segetimicrobium</taxon>
    </lineage>
</organism>
<evidence type="ECO:0000256" key="9">
    <source>
        <dbReference type="SAM" id="Phobius"/>
    </source>
</evidence>
<evidence type="ECO:0000256" key="2">
    <source>
        <dbReference type="ARBA" id="ARBA00004382"/>
    </source>
</evidence>
<dbReference type="EMBL" id="VBAK01000051">
    <property type="protein sequence ID" value="TMI92753.1"/>
    <property type="molecule type" value="Genomic_DNA"/>
</dbReference>
<dbReference type="GO" id="GO:0005886">
    <property type="term" value="C:plasma membrane"/>
    <property type="evidence" value="ECO:0007669"/>
    <property type="project" value="UniProtKB-SubCell"/>
</dbReference>
<dbReference type="Gene3D" id="2.60.370.10">
    <property type="entry name" value="Ctag/Cox11"/>
    <property type="match status" value="1"/>
</dbReference>
<reference evidence="10 11" key="1">
    <citation type="journal article" date="2019" name="Nat. Microbiol.">
        <title>Mediterranean grassland soil C-N compound turnover is dependent on rainfall and depth, and is mediated by genomically divergent microorganisms.</title>
        <authorList>
            <person name="Diamond S."/>
            <person name="Andeer P.F."/>
            <person name="Li Z."/>
            <person name="Crits-Christoph A."/>
            <person name="Burstein D."/>
            <person name="Anantharaman K."/>
            <person name="Lane K.R."/>
            <person name="Thomas B.C."/>
            <person name="Pan C."/>
            <person name="Northen T.R."/>
            <person name="Banfield J.F."/>
        </authorList>
    </citation>
    <scope>NUCLEOTIDE SEQUENCE [LARGE SCALE GENOMIC DNA]</scope>
    <source>
        <strain evidence="10">NP_3</strain>
    </source>
</reference>
<name>A0A537KAF4_9BACT</name>
<dbReference type="GO" id="GO:0005507">
    <property type="term" value="F:copper ion binding"/>
    <property type="evidence" value="ECO:0007669"/>
    <property type="project" value="InterPro"/>
</dbReference>
<evidence type="ECO:0000256" key="7">
    <source>
        <dbReference type="ARBA" id="ARBA00023008"/>
    </source>
</evidence>
<gene>
    <name evidence="10" type="ORF">E6H00_02245</name>
</gene>
<evidence type="ECO:0000313" key="11">
    <source>
        <dbReference type="Proteomes" id="UP000318509"/>
    </source>
</evidence>
<comment type="subcellular location">
    <subcellularLocation>
        <location evidence="2">Cell inner membrane</location>
        <topology evidence="2">Single-pass type II membrane protein</topology>
        <orientation evidence="2">Periplasmic side</orientation>
    </subcellularLocation>
</comment>
<comment type="function">
    <text evidence="1">Exerts its effect at some terminal stage of cytochrome c oxidase synthesis, probably by being involved in the insertion of the copper B into subunit I.</text>
</comment>
<dbReference type="Proteomes" id="UP000318509">
    <property type="component" value="Unassembled WGS sequence"/>
</dbReference>
<evidence type="ECO:0000313" key="10">
    <source>
        <dbReference type="EMBL" id="TMI92753.1"/>
    </source>
</evidence>
<evidence type="ECO:0000256" key="1">
    <source>
        <dbReference type="ARBA" id="ARBA00004007"/>
    </source>
</evidence>
<proteinExistence type="inferred from homology"/>